<name>A0ACD3SPU9_9BURK</name>
<evidence type="ECO:0000313" key="1">
    <source>
        <dbReference type="EMBL" id="TMS58257.1"/>
    </source>
</evidence>
<keyword evidence="2" id="KW-1185">Reference proteome</keyword>
<gene>
    <name evidence="1" type="ORF">MW7_005755</name>
</gene>
<dbReference type="Proteomes" id="UP000004277">
    <property type="component" value="Unassembled WGS sequence"/>
</dbReference>
<organism evidence="1 2">
    <name type="scientific">Imbroritus primus</name>
    <dbReference type="NCBI Taxonomy" id="3058603"/>
    <lineage>
        <taxon>Bacteria</taxon>
        <taxon>Pseudomonadati</taxon>
        <taxon>Pseudomonadota</taxon>
        <taxon>Betaproteobacteria</taxon>
        <taxon>Burkholderiales</taxon>
        <taxon>Burkholderiaceae</taxon>
        <taxon>Imbroritus</taxon>
    </lineage>
</organism>
<accession>A0ACD3SPU9</accession>
<sequence length="355" mass="39328">MSDEKTEQPTPKKLRDARKKGDVAYSKDFTQTVLIVATFGYLVMAGASMMESLSDMLLAPEHMLALPFREALGVLTGYLLREAVWFMVPFLLIVIGLGILSDGLQVGVVMAFEKIKPNGKKLNVVANLKNIFSAKNVMEFVKSLLKILFLSALLTLLTKEALPGLVAIPQAGVQGIGTGMGILMKLMFINLGIAYVLISGADLFWQRYQYFKQLRMTKDEVKREYKEMEGDPHIKQKRRDLRRELAENSSEARAASASVLVTNPTHIAIALYYEKDVTLLPVVMAKAEGPLAERMREAARAHGVPIMRNVPLARALMAGAPVERFIPGEFIEPVVEVLKLVNRLRAEGGPLEAEM</sequence>
<comment type="caution">
    <text evidence="1">The sequence shown here is derived from an EMBL/GenBank/DDBJ whole genome shotgun (WGS) entry which is preliminary data.</text>
</comment>
<evidence type="ECO:0000313" key="2">
    <source>
        <dbReference type="Proteomes" id="UP000004277"/>
    </source>
</evidence>
<proteinExistence type="predicted"/>
<dbReference type="EMBL" id="AKCV02000015">
    <property type="protein sequence ID" value="TMS58257.1"/>
    <property type="molecule type" value="Genomic_DNA"/>
</dbReference>
<reference evidence="1" key="1">
    <citation type="submission" date="2019-05" db="EMBL/GenBank/DDBJ databases">
        <title>Revised genome assembly of Burkholderiaceae (previously Ralstonia) sp. PBA.</title>
        <authorList>
            <person name="Gan H.M."/>
        </authorList>
    </citation>
    <scope>NUCLEOTIDE SEQUENCE</scope>
    <source>
        <strain evidence="1">PBA</strain>
    </source>
</reference>
<protein>
    <submittedName>
        <fullName evidence="1">EscU/YscU/HrcU family type III secretion system export apparatus switch protein</fullName>
    </submittedName>
</protein>